<evidence type="ECO:0000313" key="1">
    <source>
        <dbReference type="EMBL" id="KAJ7557811.1"/>
    </source>
</evidence>
<protein>
    <submittedName>
        <fullName evidence="1">Uncharacterized protein</fullName>
    </submittedName>
</protein>
<gene>
    <name evidence="1" type="ORF">O6H91_04G011200</name>
</gene>
<evidence type="ECO:0000313" key="2">
    <source>
        <dbReference type="Proteomes" id="UP001162992"/>
    </source>
</evidence>
<reference evidence="2" key="1">
    <citation type="journal article" date="2024" name="Proc. Natl. Acad. Sci. U.S.A.">
        <title>Extraordinary preservation of gene collinearity over three hundred million years revealed in homosporous lycophytes.</title>
        <authorList>
            <person name="Li C."/>
            <person name="Wickell D."/>
            <person name="Kuo L.Y."/>
            <person name="Chen X."/>
            <person name="Nie B."/>
            <person name="Liao X."/>
            <person name="Peng D."/>
            <person name="Ji J."/>
            <person name="Jenkins J."/>
            <person name="Williams M."/>
            <person name="Shu S."/>
            <person name="Plott C."/>
            <person name="Barry K."/>
            <person name="Rajasekar S."/>
            <person name="Grimwood J."/>
            <person name="Han X."/>
            <person name="Sun S."/>
            <person name="Hou Z."/>
            <person name="He W."/>
            <person name="Dai G."/>
            <person name="Sun C."/>
            <person name="Schmutz J."/>
            <person name="Leebens-Mack J.H."/>
            <person name="Li F.W."/>
            <person name="Wang L."/>
        </authorList>
    </citation>
    <scope>NUCLEOTIDE SEQUENCE [LARGE SCALE GENOMIC DNA]</scope>
    <source>
        <strain evidence="2">cv. PW_Plant_1</strain>
    </source>
</reference>
<sequence length="111" mass="12567">MLLKKKKCKDPFGLTMKLVLFLKVSICTSFVHFGYSCARSIEADNDGRCFPLHFAFGDSLSDTGNAQHIFPLEQKRAAMLPYGQNFFNRPNDRFSDGCLLIDFIGETDYAN</sequence>
<dbReference type="EMBL" id="CM055095">
    <property type="protein sequence ID" value="KAJ7557811.1"/>
    <property type="molecule type" value="Genomic_DNA"/>
</dbReference>
<comment type="caution">
    <text evidence="1">The sequence shown here is derived from an EMBL/GenBank/DDBJ whole genome shotgun (WGS) entry which is preliminary data.</text>
</comment>
<dbReference type="Proteomes" id="UP001162992">
    <property type="component" value="Chromosome 4"/>
</dbReference>
<organism evidence="1 2">
    <name type="scientific">Diphasiastrum complanatum</name>
    <name type="common">Issler's clubmoss</name>
    <name type="synonym">Lycopodium complanatum</name>
    <dbReference type="NCBI Taxonomy" id="34168"/>
    <lineage>
        <taxon>Eukaryota</taxon>
        <taxon>Viridiplantae</taxon>
        <taxon>Streptophyta</taxon>
        <taxon>Embryophyta</taxon>
        <taxon>Tracheophyta</taxon>
        <taxon>Lycopodiopsida</taxon>
        <taxon>Lycopodiales</taxon>
        <taxon>Lycopodiaceae</taxon>
        <taxon>Lycopodioideae</taxon>
        <taxon>Diphasiastrum</taxon>
    </lineage>
</organism>
<accession>A0ACC2DUC1</accession>
<keyword evidence="2" id="KW-1185">Reference proteome</keyword>
<name>A0ACC2DUC1_DIPCM</name>
<proteinExistence type="predicted"/>